<organism evidence="2 3">
    <name type="scientific">Cerrena zonata</name>
    <dbReference type="NCBI Taxonomy" id="2478898"/>
    <lineage>
        <taxon>Eukaryota</taxon>
        <taxon>Fungi</taxon>
        <taxon>Dikarya</taxon>
        <taxon>Basidiomycota</taxon>
        <taxon>Agaricomycotina</taxon>
        <taxon>Agaricomycetes</taxon>
        <taxon>Polyporales</taxon>
        <taxon>Cerrenaceae</taxon>
        <taxon>Cerrena</taxon>
    </lineage>
</organism>
<dbReference type="AlphaFoldDB" id="A0AAW0GT96"/>
<evidence type="ECO:0000313" key="2">
    <source>
        <dbReference type="EMBL" id="KAK7695917.1"/>
    </source>
</evidence>
<dbReference type="PANTHER" id="PTHR40635">
    <property type="match status" value="1"/>
</dbReference>
<evidence type="ECO:0000256" key="1">
    <source>
        <dbReference type="SAM" id="MobiDB-lite"/>
    </source>
</evidence>
<keyword evidence="3" id="KW-1185">Reference proteome</keyword>
<accession>A0AAW0GT96</accession>
<gene>
    <name evidence="2" type="ORF">QCA50_000556</name>
</gene>
<protein>
    <submittedName>
        <fullName evidence="2">Uncharacterized protein</fullName>
    </submittedName>
</protein>
<reference evidence="2 3" key="1">
    <citation type="submission" date="2022-09" db="EMBL/GenBank/DDBJ databases">
        <authorList>
            <person name="Palmer J.M."/>
        </authorList>
    </citation>
    <scope>NUCLEOTIDE SEQUENCE [LARGE SCALE GENOMIC DNA]</scope>
    <source>
        <strain evidence="2 3">DSM 7382</strain>
    </source>
</reference>
<comment type="caution">
    <text evidence="2">The sequence shown here is derived from an EMBL/GenBank/DDBJ whole genome shotgun (WGS) entry which is preliminary data.</text>
</comment>
<feature type="region of interest" description="Disordered" evidence="1">
    <location>
        <begin position="54"/>
        <end position="76"/>
    </location>
</feature>
<sequence>MRFSTRNTYYLRISANAILPLYLYLDEKHVDWMNERVFQHVLEDLRLKIPEKLASEPDSHHGPLSSSGAKKGSMDVHRGETYQFGYLLRRTDPHAVLIKTRNFVAAPKTTARNALSAQGSCFQANETTKTTCP</sequence>
<evidence type="ECO:0000313" key="3">
    <source>
        <dbReference type="Proteomes" id="UP001385951"/>
    </source>
</evidence>
<dbReference type="EMBL" id="JASBNA010000001">
    <property type="protein sequence ID" value="KAK7695917.1"/>
    <property type="molecule type" value="Genomic_DNA"/>
</dbReference>
<dbReference type="PANTHER" id="PTHR40635:SF1">
    <property type="match status" value="1"/>
</dbReference>
<name>A0AAW0GT96_9APHY</name>
<proteinExistence type="predicted"/>
<dbReference type="Proteomes" id="UP001385951">
    <property type="component" value="Unassembled WGS sequence"/>
</dbReference>